<feature type="compositionally biased region" description="Basic and acidic residues" evidence="1">
    <location>
        <begin position="19"/>
        <end position="32"/>
    </location>
</feature>
<evidence type="ECO:0000256" key="1">
    <source>
        <dbReference type="SAM" id="MobiDB-lite"/>
    </source>
</evidence>
<evidence type="ECO:0000313" key="2">
    <source>
        <dbReference type="EMBL" id="KAK8601317.1"/>
    </source>
</evidence>
<name>A0ABR2GEJ8_9ROSI</name>
<comment type="caution">
    <text evidence="2">The sequence shown here is derived from an EMBL/GenBank/DDBJ whole genome shotgun (WGS) entry which is preliminary data.</text>
</comment>
<reference evidence="2 3" key="1">
    <citation type="journal article" date="2024" name="G3 (Bethesda)">
        <title>Genome assembly of Hibiscus sabdariffa L. provides insights into metabolisms of medicinal natural products.</title>
        <authorList>
            <person name="Kim T."/>
        </authorList>
    </citation>
    <scope>NUCLEOTIDE SEQUENCE [LARGE SCALE GENOMIC DNA]</scope>
    <source>
        <strain evidence="2">TK-2024</strain>
        <tissue evidence="2">Old leaves</tissue>
    </source>
</reference>
<organism evidence="2 3">
    <name type="scientific">Hibiscus sabdariffa</name>
    <name type="common">roselle</name>
    <dbReference type="NCBI Taxonomy" id="183260"/>
    <lineage>
        <taxon>Eukaryota</taxon>
        <taxon>Viridiplantae</taxon>
        <taxon>Streptophyta</taxon>
        <taxon>Embryophyta</taxon>
        <taxon>Tracheophyta</taxon>
        <taxon>Spermatophyta</taxon>
        <taxon>Magnoliopsida</taxon>
        <taxon>eudicotyledons</taxon>
        <taxon>Gunneridae</taxon>
        <taxon>Pentapetalae</taxon>
        <taxon>rosids</taxon>
        <taxon>malvids</taxon>
        <taxon>Malvales</taxon>
        <taxon>Malvaceae</taxon>
        <taxon>Malvoideae</taxon>
        <taxon>Hibiscus</taxon>
    </lineage>
</organism>
<dbReference type="EMBL" id="JBBPBM010000001">
    <property type="protein sequence ID" value="KAK8601317.1"/>
    <property type="molecule type" value="Genomic_DNA"/>
</dbReference>
<sequence length="120" mass="13323">MKKGKEVVNQNSCLQAESSSEHSRSSLSERTENRVPLTEDFNAIFLGKEKTDVWCYEAMFLNRHLGEWDIKGVEQIKSGASGAGVLREEGSQEAFHQNLSLDSPIIERLVGKPEKVGSSV</sequence>
<proteinExistence type="predicted"/>
<evidence type="ECO:0000313" key="3">
    <source>
        <dbReference type="Proteomes" id="UP001472677"/>
    </source>
</evidence>
<gene>
    <name evidence="2" type="ORF">V6N12_051154</name>
</gene>
<keyword evidence="3" id="KW-1185">Reference proteome</keyword>
<feature type="region of interest" description="Disordered" evidence="1">
    <location>
        <begin position="1"/>
        <end position="32"/>
    </location>
</feature>
<dbReference type="Proteomes" id="UP001472677">
    <property type="component" value="Unassembled WGS sequence"/>
</dbReference>
<protein>
    <submittedName>
        <fullName evidence="2">Uncharacterized protein</fullName>
    </submittedName>
</protein>
<accession>A0ABR2GEJ8</accession>